<dbReference type="GO" id="GO:0033745">
    <property type="term" value="F:L-methionine-(R)-S-oxide reductase activity"/>
    <property type="evidence" value="ECO:0007669"/>
    <property type="project" value="TreeGrafter"/>
</dbReference>
<evidence type="ECO:0000259" key="2">
    <source>
        <dbReference type="Pfam" id="PF13185"/>
    </source>
</evidence>
<dbReference type="Pfam" id="PF13185">
    <property type="entry name" value="GAF_2"/>
    <property type="match status" value="1"/>
</dbReference>
<dbReference type="Gene3D" id="3.30.450.40">
    <property type="match status" value="1"/>
</dbReference>
<gene>
    <name evidence="3" type="ORF">EYB64_09610</name>
</gene>
<comment type="caution">
    <text evidence="3">The sequence shown here is derived from an EMBL/GenBank/DDBJ whole genome shotgun (WGS) entry which is preliminary data.</text>
</comment>
<feature type="domain" description="GAF" evidence="2">
    <location>
        <begin position="79"/>
        <end position="181"/>
    </location>
</feature>
<accession>A0A7Z7VPH4</accession>
<dbReference type="InterPro" id="IPR051330">
    <property type="entry name" value="Phosphatase_reg/MetRdx"/>
</dbReference>
<evidence type="ECO:0000256" key="1">
    <source>
        <dbReference type="ARBA" id="ARBA00038454"/>
    </source>
</evidence>
<name>A0A7Z7VPH4_VIBCL</name>
<organism evidence="3 4">
    <name type="scientific">Vibrio cholerae</name>
    <dbReference type="NCBI Taxonomy" id="666"/>
    <lineage>
        <taxon>Bacteria</taxon>
        <taxon>Pseudomonadati</taxon>
        <taxon>Pseudomonadota</taxon>
        <taxon>Gammaproteobacteria</taxon>
        <taxon>Vibrionales</taxon>
        <taxon>Vibrionaceae</taxon>
        <taxon>Vibrio</taxon>
    </lineage>
</organism>
<dbReference type="FunFam" id="3.30.450.40:FF:000008">
    <property type="entry name" value="GAF domain-containing proteins"/>
    <property type="match status" value="1"/>
</dbReference>
<sequence>MSLKYVILMRMHPILVMRIVRSSRSEVFIFQMEVIMNLEQYQRLTKQAVALLEGETNLIANLANLSALLNMELTELNWVGFYLMQENELVLGPFQGKPACVRIPVGRGVCGTAVAENKVQRVYDVHQFEDHIACDAASNSEIVIPFSINGKVAGVLDIDSPNIGRFSEIDEQGLTYLMSEVEKLLNSQANKA</sequence>
<dbReference type="PROSITE" id="PS01320">
    <property type="entry name" value="UPF0067"/>
    <property type="match status" value="1"/>
</dbReference>
<dbReference type="Proteomes" id="UP000294145">
    <property type="component" value="Unassembled WGS sequence"/>
</dbReference>
<dbReference type="InterPro" id="IPR003018">
    <property type="entry name" value="GAF"/>
</dbReference>
<dbReference type="PANTHER" id="PTHR21021:SF15">
    <property type="entry name" value="FREE METHIONINE-R-SULFOXIDE REDUCTASE"/>
    <property type="match status" value="1"/>
</dbReference>
<dbReference type="SUPFAM" id="SSF55781">
    <property type="entry name" value="GAF domain-like"/>
    <property type="match status" value="1"/>
</dbReference>
<reference evidence="3 4" key="1">
    <citation type="submission" date="2019-02" db="EMBL/GenBank/DDBJ databases">
        <title>Genomic plasticity associated with the antimicrobial resistance in Vibrio cholerae.</title>
        <authorList>
            <person name="Verma J."/>
            <person name="Bag S."/>
            <person name="Saha B."/>
            <person name="Kumar P."/>
            <person name="Ghosh T.S."/>
            <person name="Dayal M."/>
            <person name="Senapati T."/>
            <person name="Mehra S."/>
            <person name="Dey P."/>
            <person name="Desigamani A."/>
            <person name="Kumar D."/>
            <person name="Rana P."/>
            <person name="Kumar B."/>
            <person name="Maiti T.K."/>
            <person name="Sharma N.C."/>
            <person name="Bhadra R.K."/>
            <person name="Mutreja A."/>
            <person name="Nair G.B."/>
            <person name="Ramamurthy T."/>
            <person name="Das B."/>
        </authorList>
    </citation>
    <scope>NUCLEOTIDE SEQUENCE [LARGE SCALE GENOMIC DNA]</scope>
    <source>
        <strain evidence="3 4">IDH06781</strain>
    </source>
</reference>
<dbReference type="InterPro" id="IPR029016">
    <property type="entry name" value="GAF-like_dom_sf"/>
</dbReference>
<dbReference type="PANTHER" id="PTHR21021">
    <property type="entry name" value="GAF/PUTATIVE CYTOSKELETAL PROTEIN"/>
    <property type="match status" value="1"/>
</dbReference>
<dbReference type="GO" id="GO:0005829">
    <property type="term" value="C:cytosol"/>
    <property type="evidence" value="ECO:0007669"/>
    <property type="project" value="TreeGrafter"/>
</dbReference>
<proteinExistence type="inferred from homology"/>
<dbReference type="AlphaFoldDB" id="A0A7Z7VPH4"/>
<comment type="similarity">
    <text evidence="1">Belongs to the free Met sulfoxide reductase family.</text>
</comment>
<protein>
    <submittedName>
        <fullName evidence="3">GAF domain-containing protein</fullName>
    </submittedName>
</protein>
<evidence type="ECO:0000313" key="3">
    <source>
        <dbReference type="EMBL" id="TBM42393.1"/>
    </source>
</evidence>
<dbReference type="InterPro" id="IPR000614">
    <property type="entry name" value="FRMsr_CS"/>
</dbReference>
<dbReference type="EMBL" id="SISP01000014">
    <property type="protein sequence ID" value="TBM42393.1"/>
    <property type="molecule type" value="Genomic_DNA"/>
</dbReference>
<evidence type="ECO:0000313" key="4">
    <source>
        <dbReference type="Proteomes" id="UP000294145"/>
    </source>
</evidence>